<evidence type="ECO:0000256" key="1">
    <source>
        <dbReference type="SAM" id="MobiDB-lite"/>
    </source>
</evidence>
<dbReference type="EMBL" id="VDEP01000441">
    <property type="protein sequence ID" value="KAA1081667.1"/>
    <property type="molecule type" value="Genomic_DNA"/>
</dbReference>
<sequence length="57" mass="6124">MGKRFGVCGDGERPRRKFEYNCHLSAFGACRSATSSPATRSSCIPDGDTQPPSFLVA</sequence>
<name>A0A5B0MY05_PUCGR</name>
<gene>
    <name evidence="2" type="ORF">PGTUg99_026928</name>
</gene>
<evidence type="ECO:0000313" key="2">
    <source>
        <dbReference type="EMBL" id="KAA1081667.1"/>
    </source>
</evidence>
<feature type="region of interest" description="Disordered" evidence="1">
    <location>
        <begin position="32"/>
        <end position="57"/>
    </location>
</feature>
<proteinExistence type="predicted"/>
<reference evidence="2 3" key="1">
    <citation type="submission" date="2019-05" db="EMBL/GenBank/DDBJ databases">
        <title>Emergence of the Ug99 lineage of the wheat stem rust pathogen through somatic hybridization.</title>
        <authorList>
            <person name="Li F."/>
            <person name="Upadhyaya N.M."/>
            <person name="Sperschneider J."/>
            <person name="Matny O."/>
            <person name="Nguyen-Phuc H."/>
            <person name="Mago R."/>
            <person name="Raley C."/>
            <person name="Miller M.E."/>
            <person name="Silverstein K.A.T."/>
            <person name="Henningsen E."/>
            <person name="Hirsch C.D."/>
            <person name="Visser B."/>
            <person name="Pretorius Z.A."/>
            <person name="Steffenson B.J."/>
            <person name="Schwessinger B."/>
            <person name="Dodds P.N."/>
            <person name="Figueroa M."/>
        </authorList>
    </citation>
    <scope>NUCLEOTIDE SEQUENCE [LARGE SCALE GENOMIC DNA]</scope>
    <source>
        <strain evidence="2 3">Ug99</strain>
    </source>
</reference>
<dbReference type="PROSITE" id="PS51257">
    <property type="entry name" value="PROKAR_LIPOPROTEIN"/>
    <property type="match status" value="1"/>
</dbReference>
<accession>A0A5B0MY05</accession>
<evidence type="ECO:0000313" key="3">
    <source>
        <dbReference type="Proteomes" id="UP000325313"/>
    </source>
</evidence>
<dbReference type="Proteomes" id="UP000325313">
    <property type="component" value="Unassembled WGS sequence"/>
</dbReference>
<protein>
    <submittedName>
        <fullName evidence="2">Uncharacterized protein</fullName>
    </submittedName>
</protein>
<comment type="caution">
    <text evidence="2">The sequence shown here is derived from an EMBL/GenBank/DDBJ whole genome shotgun (WGS) entry which is preliminary data.</text>
</comment>
<feature type="compositionally biased region" description="Low complexity" evidence="1">
    <location>
        <begin position="32"/>
        <end position="43"/>
    </location>
</feature>
<dbReference type="AlphaFoldDB" id="A0A5B0MY05"/>
<organism evidence="2 3">
    <name type="scientific">Puccinia graminis f. sp. tritici</name>
    <dbReference type="NCBI Taxonomy" id="56615"/>
    <lineage>
        <taxon>Eukaryota</taxon>
        <taxon>Fungi</taxon>
        <taxon>Dikarya</taxon>
        <taxon>Basidiomycota</taxon>
        <taxon>Pucciniomycotina</taxon>
        <taxon>Pucciniomycetes</taxon>
        <taxon>Pucciniales</taxon>
        <taxon>Pucciniaceae</taxon>
        <taxon>Puccinia</taxon>
    </lineage>
</organism>